<dbReference type="PRINTS" id="PR00344">
    <property type="entry name" value="BCTRLSENSOR"/>
</dbReference>
<organism evidence="12 13">
    <name type="scientific">Varunaivibrio sulfuroxidans</name>
    <dbReference type="NCBI Taxonomy" id="1773489"/>
    <lineage>
        <taxon>Bacteria</taxon>
        <taxon>Pseudomonadati</taxon>
        <taxon>Pseudomonadota</taxon>
        <taxon>Alphaproteobacteria</taxon>
        <taxon>Rhodospirillales</taxon>
        <taxon>Magnetovibrionaceae</taxon>
        <taxon>Varunaivibrio</taxon>
    </lineage>
</organism>
<keyword evidence="8 10" id="KW-1133">Transmembrane helix</keyword>
<dbReference type="OrthoDB" id="9809567at2"/>
<sequence>MVYRSVSLRLILGASLWITLTLALSGTVLVGLLRTQVEQSFDRILFAHIEELLALSDFVDGRLKMRRHPADPEYNRPLSGWYWEVVSNGRILDRSRSLWDQVLPEMTPPSRGQRIGVTIAGLRDKHVRLVAETFSLPGAPHEVTIYVTGPTKVIDKAIGEFTEALVTALLLLGFGLIVAVFLQVRYGLRPLNLMRQKLAAVHCGAADRLQGRFPMEVQPLVDDLNGLLAHNAKVIERARTQAGNLAHALKTPLAVLANEADHLPEEPRHAIWLQTSLMSDLIDRHLTRARAAGSRGVAGARADIEGLAQGLARTLKRIYERRDIDVAVEEMGGLSFQGESQDLEEMLGNLMDNACKWAEHLVVVSARKDGDLLVISVDDDGPGIPAEYRARALDRGHRLDESKPGSGLGLSIVLDMAELYGGRLELERSSAGGLSARLHLPAA</sequence>
<evidence type="ECO:0000256" key="2">
    <source>
        <dbReference type="ARBA" id="ARBA00004370"/>
    </source>
</evidence>
<protein>
    <recommendedName>
        <fullName evidence="3">histidine kinase</fullName>
        <ecNumber evidence="3">2.7.13.3</ecNumber>
    </recommendedName>
</protein>
<dbReference type="EMBL" id="SLZW01000003">
    <property type="protein sequence ID" value="TCS63636.1"/>
    <property type="molecule type" value="Genomic_DNA"/>
</dbReference>
<dbReference type="InterPro" id="IPR036890">
    <property type="entry name" value="HATPase_C_sf"/>
</dbReference>
<evidence type="ECO:0000256" key="8">
    <source>
        <dbReference type="ARBA" id="ARBA00022989"/>
    </source>
</evidence>
<dbReference type="RefSeq" id="WP_132938598.1">
    <property type="nucleotide sequence ID" value="NZ_CP119676.1"/>
</dbReference>
<accession>A0A4R3JET7</accession>
<feature type="transmembrane region" description="Helical" evidence="10">
    <location>
        <begin position="164"/>
        <end position="188"/>
    </location>
</feature>
<reference evidence="12 13" key="1">
    <citation type="submission" date="2019-03" db="EMBL/GenBank/DDBJ databases">
        <title>Genomic Encyclopedia of Type Strains, Phase IV (KMG-IV): sequencing the most valuable type-strain genomes for metagenomic binning, comparative biology and taxonomic classification.</title>
        <authorList>
            <person name="Goeker M."/>
        </authorList>
    </citation>
    <scope>NUCLEOTIDE SEQUENCE [LARGE SCALE GENOMIC DNA]</scope>
    <source>
        <strain evidence="12 13">DSM 101688</strain>
    </source>
</reference>
<evidence type="ECO:0000256" key="1">
    <source>
        <dbReference type="ARBA" id="ARBA00000085"/>
    </source>
</evidence>
<dbReference type="SMART" id="SM00387">
    <property type="entry name" value="HATPase_c"/>
    <property type="match status" value="1"/>
</dbReference>
<dbReference type="GO" id="GO:0000155">
    <property type="term" value="F:phosphorelay sensor kinase activity"/>
    <property type="evidence" value="ECO:0007669"/>
    <property type="project" value="InterPro"/>
</dbReference>
<dbReference type="InterPro" id="IPR050428">
    <property type="entry name" value="TCS_sensor_his_kinase"/>
</dbReference>
<evidence type="ECO:0000256" key="4">
    <source>
        <dbReference type="ARBA" id="ARBA00022553"/>
    </source>
</evidence>
<dbReference type="SUPFAM" id="SSF47384">
    <property type="entry name" value="Homodimeric domain of signal transducing histidine kinase"/>
    <property type="match status" value="1"/>
</dbReference>
<dbReference type="GO" id="GO:0005886">
    <property type="term" value="C:plasma membrane"/>
    <property type="evidence" value="ECO:0007669"/>
    <property type="project" value="TreeGrafter"/>
</dbReference>
<comment type="subcellular location">
    <subcellularLocation>
        <location evidence="2">Membrane</location>
    </subcellularLocation>
</comment>
<evidence type="ECO:0000259" key="11">
    <source>
        <dbReference type="PROSITE" id="PS50109"/>
    </source>
</evidence>
<dbReference type="SUPFAM" id="SSF55874">
    <property type="entry name" value="ATPase domain of HSP90 chaperone/DNA topoisomerase II/histidine kinase"/>
    <property type="match status" value="1"/>
</dbReference>
<dbReference type="Proteomes" id="UP000295304">
    <property type="component" value="Unassembled WGS sequence"/>
</dbReference>
<evidence type="ECO:0000256" key="10">
    <source>
        <dbReference type="SAM" id="Phobius"/>
    </source>
</evidence>
<dbReference type="InterPro" id="IPR036097">
    <property type="entry name" value="HisK_dim/P_sf"/>
</dbReference>
<comment type="caution">
    <text evidence="12">The sequence shown here is derived from an EMBL/GenBank/DDBJ whole genome shotgun (WGS) entry which is preliminary data.</text>
</comment>
<dbReference type="PANTHER" id="PTHR45436:SF5">
    <property type="entry name" value="SENSOR HISTIDINE KINASE TRCS"/>
    <property type="match status" value="1"/>
</dbReference>
<keyword evidence="9 10" id="KW-0472">Membrane</keyword>
<dbReference type="PROSITE" id="PS50109">
    <property type="entry name" value="HIS_KIN"/>
    <property type="match status" value="1"/>
</dbReference>
<keyword evidence="6 10" id="KW-0812">Transmembrane</keyword>
<evidence type="ECO:0000313" key="13">
    <source>
        <dbReference type="Proteomes" id="UP000295304"/>
    </source>
</evidence>
<dbReference type="EC" id="2.7.13.3" evidence="3"/>
<dbReference type="InterPro" id="IPR005467">
    <property type="entry name" value="His_kinase_dom"/>
</dbReference>
<evidence type="ECO:0000256" key="9">
    <source>
        <dbReference type="ARBA" id="ARBA00023136"/>
    </source>
</evidence>
<evidence type="ECO:0000313" key="12">
    <source>
        <dbReference type="EMBL" id="TCS63636.1"/>
    </source>
</evidence>
<feature type="domain" description="Histidine kinase" evidence="11">
    <location>
        <begin position="244"/>
        <end position="443"/>
    </location>
</feature>
<dbReference type="InterPro" id="IPR004358">
    <property type="entry name" value="Sig_transdc_His_kin-like_C"/>
</dbReference>
<evidence type="ECO:0000256" key="3">
    <source>
        <dbReference type="ARBA" id="ARBA00012438"/>
    </source>
</evidence>
<dbReference type="PANTHER" id="PTHR45436">
    <property type="entry name" value="SENSOR HISTIDINE KINASE YKOH"/>
    <property type="match status" value="1"/>
</dbReference>
<keyword evidence="13" id="KW-1185">Reference proteome</keyword>
<dbReference type="InterPro" id="IPR003594">
    <property type="entry name" value="HATPase_dom"/>
</dbReference>
<comment type="catalytic activity">
    <reaction evidence="1">
        <text>ATP + protein L-histidine = ADP + protein N-phospho-L-histidine.</text>
        <dbReference type="EC" id="2.7.13.3"/>
    </reaction>
</comment>
<dbReference type="AlphaFoldDB" id="A0A4R3JET7"/>
<evidence type="ECO:0000256" key="5">
    <source>
        <dbReference type="ARBA" id="ARBA00022679"/>
    </source>
</evidence>
<evidence type="ECO:0000256" key="7">
    <source>
        <dbReference type="ARBA" id="ARBA00022777"/>
    </source>
</evidence>
<name>A0A4R3JET7_9PROT</name>
<dbReference type="Pfam" id="PF02518">
    <property type="entry name" value="HATPase_c"/>
    <property type="match status" value="1"/>
</dbReference>
<evidence type="ECO:0000256" key="6">
    <source>
        <dbReference type="ARBA" id="ARBA00022692"/>
    </source>
</evidence>
<keyword evidence="5" id="KW-0808">Transferase</keyword>
<proteinExistence type="predicted"/>
<dbReference type="Gene3D" id="3.30.565.10">
    <property type="entry name" value="Histidine kinase-like ATPase, C-terminal domain"/>
    <property type="match status" value="1"/>
</dbReference>
<gene>
    <name evidence="12" type="ORF">EDD55_103259</name>
</gene>
<keyword evidence="4" id="KW-0597">Phosphoprotein</keyword>
<keyword evidence="7 12" id="KW-0418">Kinase</keyword>